<dbReference type="PANTHER" id="PTHR14859">
    <property type="entry name" value="CALCOFLUOR WHITE HYPERSENSITIVE PROTEIN PRECURSOR"/>
    <property type="match status" value="1"/>
</dbReference>
<protein>
    <recommendedName>
        <fullName evidence="1">Endonuclease/exonuclease/phosphatase domain-containing protein</fullName>
    </recommendedName>
</protein>
<dbReference type="Pfam" id="PF03372">
    <property type="entry name" value="Exo_endo_phos"/>
    <property type="match status" value="1"/>
</dbReference>
<dbReference type="Proteomes" id="UP000035444">
    <property type="component" value="Unassembled WGS sequence"/>
</dbReference>
<keyword evidence="3" id="KW-1185">Reference proteome</keyword>
<evidence type="ECO:0000259" key="1">
    <source>
        <dbReference type="Pfam" id="PF03372"/>
    </source>
</evidence>
<organism evidence="2 3">
    <name type="scientific">Kiloniella spongiae</name>
    <dbReference type="NCBI Taxonomy" id="1489064"/>
    <lineage>
        <taxon>Bacteria</taxon>
        <taxon>Pseudomonadati</taxon>
        <taxon>Pseudomonadota</taxon>
        <taxon>Alphaproteobacteria</taxon>
        <taxon>Rhodospirillales</taxon>
        <taxon>Kiloniellaceae</taxon>
        <taxon>Kiloniella</taxon>
    </lineage>
</organism>
<dbReference type="InterPro" id="IPR051916">
    <property type="entry name" value="GPI-anchor_lipid_remodeler"/>
</dbReference>
<evidence type="ECO:0000313" key="3">
    <source>
        <dbReference type="Proteomes" id="UP000035444"/>
    </source>
</evidence>
<dbReference type="InterPro" id="IPR005135">
    <property type="entry name" value="Endo/exonuclease/phosphatase"/>
</dbReference>
<dbReference type="RefSeq" id="WP_047765670.1">
    <property type="nucleotide sequence ID" value="NZ_LAQL01000017.1"/>
</dbReference>
<accession>A0A0H2MEU9</accession>
<dbReference type="PANTHER" id="PTHR14859:SF1">
    <property type="entry name" value="PGAP2-INTERACTING PROTEIN"/>
    <property type="match status" value="1"/>
</dbReference>
<proteinExistence type="predicted"/>
<feature type="domain" description="Endonuclease/exonuclease/phosphatase" evidence="1">
    <location>
        <begin position="5"/>
        <end position="277"/>
    </location>
</feature>
<evidence type="ECO:0000313" key="2">
    <source>
        <dbReference type="EMBL" id="KLN59257.1"/>
    </source>
</evidence>
<sequence length="285" mass="32155">MTTVVSWNIQCGLGVDNVVDLGRIAKVIKSQGDPDIICLQEVARFDPISDKGQAADQYTILSNLFPEHTPFFGPAIDHLYPGEDNRRQFGNMILSRLPVLQVFNHLLPQPRPEIPCKNMPRQALEVVVNLESGPLRITTTHMEYHCAKQRYSQAEYLCKVQEEVIANQDYHSIAPSSGPYAAIHRPERSIICGDFNAVVGEETYRLLNSEILETSKHYIDAWSAFHNDKKHAPTCGIFDPEQWPEGPHCRDFFFITESLTALVANIFVDEQTDASDHQPVILELA</sequence>
<dbReference type="InterPro" id="IPR036691">
    <property type="entry name" value="Endo/exonu/phosph_ase_sf"/>
</dbReference>
<gene>
    <name evidence="2" type="ORF">WH96_18240</name>
</gene>
<dbReference type="AlphaFoldDB" id="A0A0H2MEU9"/>
<dbReference type="OrthoDB" id="9813425at2"/>
<dbReference type="GO" id="GO:0016020">
    <property type="term" value="C:membrane"/>
    <property type="evidence" value="ECO:0007669"/>
    <property type="project" value="GOC"/>
</dbReference>
<dbReference type="Gene3D" id="3.60.10.10">
    <property type="entry name" value="Endonuclease/exonuclease/phosphatase"/>
    <property type="match status" value="1"/>
</dbReference>
<dbReference type="GO" id="GO:0006506">
    <property type="term" value="P:GPI anchor biosynthetic process"/>
    <property type="evidence" value="ECO:0007669"/>
    <property type="project" value="TreeGrafter"/>
</dbReference>
<comment type="caution">
    <text evidence="2">The sequence shown here is derived from an EMBL/GenBank/DDBJ whole genome shotgun (WGS) entry which is preliminary data.</text>
</comment>
<dbReference type="GO" id="GO:0003824">
    <property type="term" value="F:catalytic activity"/>
    <property type="evidence" value="ECO:0007669"/>
    <property type="project" value="InterPro"/>
</dbReference>
<reference evidence="2 3" key="1">
    <citation type="submission" date="2015-03" db="EMBL/GenBank/DDBJ databases">
        <title>Genome Sequence of Kiloniella spongiae MEBiC09566, isolated from a marine sponge.</title>
        <authorList>
            <person name="Shao Z."/>
            <person name="Wang L."/>
            <person name="Li X."/>
        </authorList>
    </citation>
    <scope>NUCLEOTIDE SEQUENCE [LARGE SCALE GENOMIC DNA]</scope>
    <source>
        <strain evidence="2 3">MEBiC09566</strain>
    </source>
</reference>
<name>A0A0H2MEU9_9PROT</name>
<dbReference type="SUPFAM" id="SSF56219">
    <property type="entry name" value="DNase I-like"/>
    <property type="match status" value="1"/>
</dbReference>
<dbReference type="STRING" id="1489064.WH96_18240"/>
<dbReference type="EMBL" id="LAQL01000017">
    <property type="protein sequence ID" value="KLN59257.1"/>
    <property type="molecule type" value="Genomic_DNA"/>
</dbReference>